<protein>
    <submittedName>
        <fullName evidence="1">Uncharacterized protein</fullName>
    </submittedName>
</protein>
<sequence length="187" mass="20132">MEHAVIGFLEADSSSPATYLTEARQSLPTAGNFSTSDADDADDSCVGIGTALHVSPARLAAKALHGKGATARAPRGNDLRQARVLMQALCEMRLALSKREDALSPAALDSRHTATMALWQNRTRSLYTQPDVERGIEARLDAGFRHARSGSPREAAGEFKRAYLLLCCVLTLARDNARDRARRGAVA</sequence>
<accession>A0A2N5CEB7</accession>
<evidence type="ECO:0000313" key="1">
    <source>
        <dbReference type="EMBL" id="PLQ00581.1"/>
    </source>
</evidence>
<dbReference type="RefSeq" id="WP_101681150.1">
    <property type="nucleotide sequence ID" value="NZ_PJRP01000003.1"/>
</dbReference>
<proteinExistence type="predicted"/>
<evidence type="ECO:0000313" key="2">
    <source>
        <dbReference type="Proteomes" id="UP000234341"/>
    </source>
</evidence>
<organism evidence="1 2">
    <name type="scientific">Cupriavidus pauculus</name>
    <dbReference type="NCBI Taxonomy" id="82633"/>
    <lineage>
        <taxon>Bacteria</taxon>
        <taxon>Pseudomonadati</taxon>
        <taxon>Pseudomonadota</taxon>
        <taxon>Betaproteobacteria</taxon>
        <taxon>Burkholderiales</taxon>
        <taxon>Burkholderiaceae</taxon>
        <taxon>Cupriavidus</taxon>
    </lineage>
</organism>
<dbReference type="EMBL" id="PJRP01000003">
    <property type="protein sequence ID" value="PLQ00581.1"/>
    <property type="molecule type" value="Genomic_DNA"/>
</dbReference>
<name>A0A2N5CEB7_9BURK</name>
<dbReference type="AlphaFoldDB" id="A0A2N5CEB7"/>
<dbReference type="Proteomes" id="UP000234341">
    <property type="component" value="Unassembled WGS sequence"/>
</dbReference>
<comment type="caution">
    <text evidence="1">The sequence shown here is derived from an EMBL/GenBank/DDBJ whole genome shotgun (WGS) entry which is preliminary data.</text>
</comment>
<gene>
    <name evidence="1" type="ORF">CYJ10_08890</name>
</gene>
<reference evidence="1 2" key="1">
    <citation type="submission" date="2017-12" db="EMBL/GenBank/DDBJ databases">
        <title>Genome sequence of the active heterotrophic nitrifier-denitrifier, Cupriavidus pauculus UM1.</title>
        <authorList>
            <person name="Putonti C."/>
            <person name="Castignetti D."/>
        </authorList>
    </citation>
    <scope>NUCLEOTIDE SEQUENCE [LARGE SCALE GENOMIC DNA]</scope>
    <source>
        <strain evidence="1 2">UM1</strain>
    </source>
</reference>
<dbReference type="OrthoDB" id="8966998at2"/>